<dbReference type="EMBL" id="CP001941">
    <property type="protein sequence ID" value="ADD08691.1"/>
    <property type="molecule type" value="Genomic_DNA"/>
</dbReference>
<organism evidence="1 2">
    <name type="scientific">Aciduliprofundum boonei (strain DSM 19572 / T469)</name>
    <dbReference type="NCBI Taxonomy" id="439481"/>
    <lineage>
        <taxon>Archaea</taxon>
        <taxon>Methanobacteriati</taxon>
        <taxon>Thermoplasmatota</taxon>
        <taxon>DHVE2 group</taxon>
        <taxon>Candidatus Aciduliprofundum</taxon>
    </lineage>
</organism>
<dbReference type="Proteomes" id="UP000001400">
    <property type="component" value="Chromosome"/>
</dbReference>
<dbReference type="RefSeq" id="WP_008086407.1">
    <property type="nucleotide sequence ID" value="NC_013926.1"/>
</dbReference>
<dbReference type="SUPFAM" id="SSF82784">
    <property type="entry name" value="OsmC-like"/>
    <property type="match status" value="1"/>
</dbReference>
<protein>
    <submittedName>
        <fullName evidence="1">OsmC family protein</fullName>
    </submittedName>
</protein>
<dbReference type="AlphaFoldDB" id="B5IGW7"/>
<dbReference type="STRING" id="439481.Aboo_0882"/>
<proteinExistence type="predicted"/>
<gene>
    <name evidence="1" type="ordered locus">Aboo_0882</name>
</gene>
<accession>B5IGW7</accession>
<sequence length="163" mass="18042">MDEKKSDNALENIDFEALGDLLAAESVWIGDGRTKTKIHDMELEVDNPLSVSPINPPPHVTWPEQLLPAALAVCFITTMTAINDKIGVHINELRVIVKPILGIDTDGGFKFDKMKLNVKLSIARGEKSKAEKLVEITHKYCLVSKAIKGNVKEIIEVDIKEVD</sequence>
<dbReference type="InterPro" id="IPR052707">
    <property type="entry name" value="OsmC_Ohr_Peroxiredoxin"/>
</dbReference>
<dbReference type="OrthoDB" id="358908at2157"/>
<dbReference type="PANTHER" id="PTHR42830:SF2">
    <property type="entry name" value="OSMC_OHR FAMILY PROTEIN"/>
    <property type="match status" value="1"/>
</dbReference>
<keyword evidence="2" id="KW-1185">Reference proteome</keyword>
<dbReference type="KEGG" id="abi:Aboo_0882"/>
<dbReference type="Gene3D" id="3.30.300.20">
    <property type="match status" value="1"/>
</dbReference>
<reference evidence="1" key="1">
    <citation type="submission" date="2010-02" db="EMBL/GenBank/DDBJ databases">
        <title>Complete sequence of Aciduliprofundum boonei T469.</title>
        <authorList>
            <consortium name="US DOE Joint Genome Institute"/>
            <person name="Lucas S."/>
            <person name="Copeland A."/>
            <person name="Lapidus A."/>
            <person name="Cheng J.-F."/>
            <person name="Bruce D."/>
            <person name="Goodwin L."/>
            <person name="Pitluck S."/>
            <person name="Saunders E."/>
            <person name="Detter J.C."/>
            <person name="Han C."/>
            <person name="Tapia R."/>
            <person name="Land M."/>
            <person name="Hauser L."/>
            <person name="Kyrpides N."/>
            <person name="Mikhailova N."/>
            <person name="Flores G."/>
            <person name="Reysenbach A.-L."/>
            <person name="Woyke T."/>
        </authorList>
    </citation>
    <scope>NUCLEOTIDE SEQUENCE</scope>
    <source>
        <strain evidence="1">T469</strain>
    </source>
</reference>
<dbReference type="InterPro" id="IPR036102">
    <property type="entry name" value="OsmC/Ohrsf"/>
</dbReference>
<evidence type="ECO:0000313" key="2">
    <source>
        <dbReference type="Proteomes" id="UP000001400"/>
    </source>
</evidence>
<name>B5IGW7_ACIB4</name>
<dbReference type="Pfam" id="PF02566">
    <property type="entry name" value="OsmC"/>
    <property type="match status" value="1"/>
</dbReference>
<dbReference type="eggNOG" id="arCOG03688">
    <property type="taxonomic scope" value="Archaea"/>
</dbReference>
<evidence type="ECO:0000313" key="1">
    <source>
        <dbReference type="EMBL" id="ADD08691.1"/>
    </source>
</evidence>
<dbReference type="HOGENOM" id="CLU_1763960_0_0_2"/>
<dbReference type="InterPro" id="IPR015946">
    <property type="entry name" value="KH_dom-like_a/b"/>
</dbReference>
<dbReference type="PANTHER" id="PTHR42830">
    <property type="entry name" value="OSMOTICALLY INDUCIBLE FAMILY PROTEIN"/>
    <property type="match status" value="1"/>
</dbReference>
<dbReference type="InterPro" id="IPR003718">
    <property type="entry name" value="OsmC/Ohr_fam"/>
</dbReference>
<dbReference type="GeneID" id="8827832"/>